<evidence type="ECO:0000259" key="2">
    <source>
        <dbReference type="Pfam" id="PF00823"/>
    </source>
</evidence>
<proteinExistence type="inferred from homology"/>
<evidence type="ECO:0000313" key="5">
    <source>
        <dbReference type="EMBL" id="PIB77931.1"/>
    </source>
</evidence>
<dbReference type="FunFam" id="1.20.1260.20:FF:000001">
    <property type="entry name" value="PPE family protein PPE41"/>
    <property type="match status" value="1"/>
</dbReference>
<dbReference type="PANTHER" id="PTHR46766">
    <property type="entry name" value="GLUTAMINE-RICH PROTEIN 2"/>
    <property type="match status" value="1"/>
</dbReference>
<dbReference type="STRING" id="28045.AWB95_14735"/>
<dbReference type="Proteomes" id="UP000193907">
    <property type="component" value="Unassembled WGS sequence"/>
</dbReference>
<reference evidence="4 6" key="1">
    <citation type="submission" date="2016-01" db="EMBL/GenBank/DDBJ databases">
        <title>The new phylogeny of the genus Mycobacterium.</title>
        <authorList>
            <person name="Tarcisio F."/>
            <person name="Conor M."/>
            <person name="Antonella G."/>
            <person name="Elisabetta G."/>
            <person name="Giulia F.S."/>
            <person name="Sara T."/>
            <person name="Anna F."/>
            <person name="Clotilde B."/>
            <person name="Roberto B."/>
            <person name="Veronica D.S."/>
            <person name="Fabio R."/>
            <person name="Monica P."/>
            <person name="Olivier J."/>
            <person name="Enrico T."/>
            <person name="Nicola S."/>
        </authorList>
    </citation>
    <scope>NUCLEOTIDE SEQUENCE [LARGE SCALE GENOMIC DNA]</scope>
    <source>
        <strain evidence="4 6">DSM 44243</strain>
    </source>
</reference>
<dbReference type="EMBL" id="PDKV01000021">
    <property type="protein sequence ID" value="PIB77931.1"/>
    <property type="molecule type" value="Genomic_DNA"/>
</dbReference>
<sequence length="453" mass="42945">MDFGALPPEINSARMYTGAGPGPMLAAAAGWDGLASELHATATSYQSVVTGLTTGPWQGPASAAMSAAAAPYVAWLSATAAQCEQVANQARAAVSAYEAAFAMTVPPPVIAANRAQLMALVATNFLGQNTPAIMATEAHYGEMWAQDAAAMYGYAAGSAAASTLAPFSPPPQNTNPAGLAGQSAAVAQSAGSSAGTHAQTMTSSLSAVPQTLQSLASPAGSGSGMSQMVMGTGTSAATSAASAPASALTALTGASGKGAIKGASKTADVGGGALSGLAGAFGGTESLGLIEDTVGLEMDGVGLVGLDGGGVGLDLIGVGLDFLGADELTESGGLGPLGGLGGLAPLGAGLGSAGHLGGLGGAGASASLGQAASLGGLSVPQSWANLGQLGSIGPASAMPLPGANLGAAPAVSTTGASGMPKVTFPSVTGREADGAVRSIGLRSSVLPHSPMAG</sequence>
<dbReference type="AlphaFoldDB" id="A0A1X1RPW6"/>
<evidence type="ECO:0000313" key="6">
    <source>
        <dbReference type="Proteomes" id="UP000193907"/>
    </source>
</evidence>
<dbReference type="GO" id="GO:0052572">
    <property type="term" value="P:response to host immune response"/>
    <property type="evidence" value="ECO:0007669"/>
    <property type="project" value="TreeGrafter"/>
</dbReference>
<dbReference type="InterPro" id="IPR022171">
    <property type="entry name" value="PPE_C"/>
</dbReference>
<feature type="domain" description="PPE" evidence="2">
    <location>
        <begin position="2"/>
        <end position="164"/>
    </location>
</feature>
<keyword evidence="6" id="KW-1185">Reference proteome</keyword>
<dbReference type="Proteomes" id="UP000230971">
    <property type="component" value="Unassembled WGS sequence"/>
</dbReference>
<dbReference type="Gene3D" id="1.20.1260.20">
    <property type="entry name" value="PPE superfamily"/>
    <property type="match status" value="1"/>
</dbReference>
<evidence type="ECO:0000313" key="7">
    <source>
        <dbReference type="Proteomes" id="UP000230971"/>
    </source>
</evidence>
<evidence type="ECO:0000256" key="1">
    <source>
        <dbReference type="ARBA" id="ARBA00010652"/>
    </source>
</evidence>
<gene>
    <name evidence="4" type="ORF">AWB95_14735</name>
    <name evidence="5" type="ORF">CQY23_16010</name>
</gene>
<organism evidence="4 6">
    <name type="scientific">Mycobacterium celatum</name>
    <dbReference type="NCBI Taxonomy" id="28045"/>
    <lineage>
        <taxon>Bacteria</taxon>
        <taxon>Bacillati</taxon>
        <taxon>Actinomycetota</taxon>
        <taxon>Actinomycetes</taxon>
        <taxon>Mycobacteriales</taxon>
        <taxon>Mycobacteriaceae</taxon>
        <taxon>Mycobacterium</taxon>
    </lineage>
</organism>
<comment type="similarity">
    <text evidence="1">Belongs to the mycobacterial PPE family.</text>
</comment>
<dbReference type="InterPro" id="IPR038332">
    <property type="entry name" value="PPE_sf"/>
</dbReference>
<dbReference type="OrthoDB" id="4710842at2"/>
<reference evidence="5 7" key="2">
    <citation type="journal article" date="2017" name="Infect. Genet. Evol.">
        <title>The new phylogeny of the genus Mycobacterium: The old and the news.</title>
        <authorList>
            <person name="Tortoli E."/>
            <person name="Fedrizzi T."/>
            <person name="Meehan C.J."/>
            <person name="Trovato A."/>
            <person name="Grottola A."/>
            <person name="Giacobazzi E."/>
            <person name="Serpini G.F."/>
            <person name="Tagliazucchi S."/>
            <person name="Fabio A."/>
            <person name="Bettua C."/>
            <person name="Bertorelli R."/>
            <person name="Frascaro F."/>
            <person name="De Sanctis V."/>
            <person name="Pecorari M."/>
            <person name="Jousson O."/>
            <person name="Segata N."/>
            <person name="Cirillo D.M."/>
        </authorList>
    </citation>
    <scope>NUCLEOTIDE SEQUENCE [LARGE SCALE GENOMIC DNA]</scope>
    <source>
        <strain evidence="5 7">NCTC 12882</strain>
    </source>
</reference>
<accession>A0A1X1RPW6</accession>
<dbReference type="RefSeq" id="WP_085168348.1">
    <property type="nucleotide sequence ID" value="NZ_LQOM01000031.1"/>
</dbReference>
<dbReference type="Pfam" id="PF12484">
    <property type="entry name" value="PPE-SVP"/>
    <property type="match status" value="1"/>
</dbReference>
<dbReference type="SUPFAM" id="SSF140459">
    <property type="entry name" value="PE/PPE dimer-like"/>
    <property type="match status" value="1"/>
</dbReference>
<protein>
    <submittedName>
        <fullName evidence="5">PPE family protein</fullName>
    </submittedName>
</protein>
<name>A0A1X1RPW6_MYCCE</name>
<feature type="domain" description="PPE family C-terminal" evidence="3">
    <location>
        <begin position="365"/>
        <end position="448"/>
    </location>
</feature>
<comment type="caution">
    <text evidence="4">The sequence shown here is derived from an EMBL/GenBank/DDBJ whole genome shotgun (WGS) entry which is preliminary data.</text>
</comment>
<evidence type="ECO:0000313" key="4">
    <source>
        <dbReference type="EMBL" id="ORV11044.1"/>
    </source>
</evidence>
<dbReference type="InterPro" id="IPR000030">
    <property type="entry name" value="PPE_dom"/>
</dbReference>
<dbReference type="EMBL" id="LQOM01000031">
    <property type="protein sequence ID" value="ORV11044.1"/>
    <property type="molecule type" value="Genomic_DNA"/>
</dbReference>
<dbReference type="Pfam" id="PF00823">
    <property type="entry name" value="PPE"/>
    <property type="match status" value="1"/>
</dbReference>
<evidence type="ECO:0000259" key="3">
    <source>
        <dbReference type="Pfam" id="PF12484"/>
    </source>
</evidence>
<dbReference type="PANTHER" id="PTHR46766:SF1">
    <property type="entry name" value="GLUTAMINE-RICH PROTEIN 2"/>
    <property type="match status" value="1"/>
</dbReference>